<feature type="domain" description="Gfo/Idh/MocA-like oxidoreductase N-terminal" evidence="1">
    <location>
        <begin position="2"/>
        <end position="120"/>
    </location>
</feature>
<dbReference type="Gene3D" id="3.30.360.10">
    <property type="entry name" value="Dihydrodipicolinate Reductase, domain 2"/>
    <property type="match status" value="1"/>
</dbReference>
<dbReference type="GO" id="GO:0000166">
    <property type="term" value="F:nucleotide binding"/>
    <property type="evidence" value="ECO:0007669"/>
    <property type="project" value="InterPro"/>
</dbReference>
<dbReference type="RefSeq" id="WP_197003316.1">
    <property type="nucleotide sequence ID" value="NZ_BONS01000036.1"/>
</dbReference>
<reference evidence="2" key="1">
    <citation type="submission" date="2020-11" db="EMBL/GenBank/DDBJ databases">
        <title>Sequencing the genomes of 1000 actinobacteria strains.</title>
        <authorList>
            <person name="Klenk H.-P."/>
        </authorList>
    </citation>
    <scope>NUCLEOTIDE SEQUENCE</scope>
    <source>
        <strain evidence="2">DSM 45356</strain>
    </source>
</reference>
<evidence type="ECO:0000259" key="1">
    <source>
        <dbReference type="Pfam" id="PF01408"/>
    </source>
</evidence>
<proteinExistence type="predicted"/>
<evidence type="ECO:0000313" key="2">
    <source>
        <dbReference type="EMBL" id="MBG6136324.1"/>
    </source>
</evidence>
<comment type="caution">
    <text evidence="2">The sequence shown here is derived from an EMBL/GenBank/DDBJ whole genome shotgun (WGS) entry which is preliminary data.</text>
</comment>
<dbReference type="Proteomes" id="UP000622552">
    <property type="component" value="Unassembled WGS sequence"/>
</dbReference>
<evidence type="ECO:0000313" key="3">
    <source>
        <dbReference type="Proteomes" id="UP000622552"/>
    </source>
</evidence>
<dbReference type="PANTHER" id="PTHR43708:SF4">
    <property type="entry name" value="OXIDOREDUCTASE YCEM-RELATED"/>
    <property type="match status" value="1"/>
</dbReference>
<dbReference type="SUPFAM" id="SSF51735">
    <property type="entry name" value="NAD(P)-binding Rossmann-fold domains"/>
    <property type="match status" value="1"/>
</dbReference>
<dbReference type="InterPro" id="IPR000683">
    <property type="entry name" value="Gfo/Idh/MocA-like_OxRdtase_N"/>
</dbReference>
<sequence length="320" mass="33469">MIKIAVVGCGQIAQRWLRVLTAHPKVSVTALVDTDLAAARRLHALGQVDAVTATTVHQALALANVEAIVNLTPPAAEPEMTRLGLTLGLHVLAEKPLTVRAAPAQALIAHAEQVGRRLMVMRNRAFDPGYSAFVRSVAGRGPLLAAGETFVQLRAPGFRTAHTALADLGVHAIEQARRLTDAPVIAVRCTEHPAAHLAPHAGLVTLLLEFADETVVSWRGGYAGPGLRTPANGRWSADTATGSATFDGQRQLRVGDEMVELEPAAPGYELCIGDMLAVLTGGSITPASVSATDHATSISVLEAATLSLSTGDRIQLAGTR</sequence>
<keyword evidence="3" id="KW-1185">Reference proteome</keyword>
<dbReference type="PANTHER" id="PTHR43708">
    <property type="entry name" value="CONSERVED EXPRESSED OXIDOREDUCTASE (EUROFUNG)"/>
    <property type="match status" value="1"/>
</dbReference>
<name>A0A8J7KIW0_9ACTN</name>
<gene>
    <name evidence="2" type="ORF">IW245_002518</name>
</gene>
<dbReference type="InterPro" id="IPR051317">
    <property type="entry name" value="Gfo/Idh/MocA_oxidoreduct"/>
</dbReference>
<dbReference type="Gene3D" id="3.40.50.720">
    <property type="entry name" value="NAD(P)-binding Rossmann-like Domain"/>
    <property type="match status" value="1"/>
</dbReference>
<protein>
    <submittedName>
        <fullName evidence="2">Putative dehydrogenase</fullName>
    </submittedName>
</protein>
<dbReference type="EMBL" id="JADOUF010000001">
    <property type="protein sequence ID" value="MBG6136324.1"/>
    <property type="molecule type" value="Genomic_DNA"/>
</dbReference>
<dbReference type="Pfam" id="PF01408">
    <property type="entry name" value="GFO_IDH_MocA"/>
    <property type="match status" value="1"/>
</dbReference>
<dbReference type="AlphaFoldDB" id="A0A8J7KIW0"/>
<accession>A0A8J7KIW0</accession>
<organism evidence="2 3">
    <name type="scientific">Longispora fulva</name>
    <dbReference type="NCBI Taxonomy" id="619741"/>
    <lineage>
        <taxon>Bacteria</taxon>
        <taxon>Bacillati</taxon>
        <taxon>Actinomycetota</taxon>
        <taxon>Actinomycetes</taxon>
        <taxon>Micromonosporales</taxon>
        <taxon>Micromonosporaceae</taxon>
        <taxon>Longispora</taxon>
    </lineage>
</organism>
<dbReference type="InterPro" id="IPR036291">
    <property type="entry name" value="NAD(P)-bd_dom_sf"/>
</dbReference>